<sequence>MSPSHGLQLALTLLQPAASQEYFADYLPHYPSLFSLTSAAVADGGDDPPNPPIYLPPPLHIPPPVLSAHTQALLSLLLSIKKRPVIRWEKMSLAGRTVAGELREAMQTMPYRELFGFKPTNRRNDPVTPLLSQWTYQAMVHELVGINNGRVTVESENRQDLRDLVLNPASDSFYAAQLFSNFGDLGAALSSYVQSYQARTQSINNPKSMETLADMKRFVEEYPEFKKLGGNVAKHVSLVGELSRVIERDELLSVSELEQSLAANESHAADYKNVINMIQSPRIPSSNKLRLAILYALRYQKLAGNAITHVVDTLIENGVSADRARRKRAATLIFLSAHGKGVENVYTQHTPHLSQTLDLLLKGRLRETSYPFVEGDEYARTQRPQDIIVFMLGGTTYEESRAVALLNQQLAGQTRIIIGGTCVHNSQSFLDMLSNAAEHYPPSVYGPPPSIAASIGGTATGSAAPTSGMGNLAPPTASNAPAINLRAGGYELSVGGAAGSGLYRASGVSPGGIAASVQLDGLRDGARNFFGSLRDRVETTVQRVGTPRAQEEGM</sequence>
<proteinExistence type="predicted"/>
<accession>A0ACC2UYJ9</accession>
<evidence type="ECO:0000313" key="2">
    <source>
        <dbReference type="Proteomes" id="UP001241377"/>
    </source>
</evidence>
<protein>
    <submittedName>
        <fullName evidence="1">Uncharacterized protein</fullName>
    </submittedName>
</protein>
<reference evidence="1" key="1">
    <citation type="submission" date="2023-04" db="EMBL/GenBank/DDBJ databases">
        <title>Draft Genome sequencing of Naganishia species isolated from polar environments using Oxford Nanopore Technology.</title>
        <authorList>
            <person name="Leo P."/>
            <person name="Venkateswaran K."/>
        </authorList>
    </citation>
    <scope>NUCLEOTIDE SEQUENCE</scope>
    <source>
        <strain evidence="1">MNA-CCFEE 5261</strain>
    </source>
</reference>
<name>A0ACC2UYJ9_9TREE</name>
<organism evidence="1 2">
    <name type="scientific">Naganishia cerealis</name>
    <dbReference type="NCBI Taxonomy" id="610337"/>
    <lineage>
        <taxon>Eukaryota</taxon>
        <taxon>Fungi</taxon>
        <taxon>Dikarya</taxon>
        <taxon>Basidiomycota</taxon>
        <taxon>Agaricomycotina</taxon>
        <taxon>Tremellomycetes</taxon>
        <taxon>Filobasidiales</taxon>
        <taxon>Filobasidiaceae</taxon>
        <taxon>Naganishia</taxon>
    </lineage>
</organism>
<comment type="caution">
    <text evidence="1">The sequence shown here is derived from an EMBL/GenBank/DDBJ whole genome shotgun (WGS) entry which is preliminary data.</text>
</comment>
<dbReference type="EMBL" id="JASBWR010000145">
    <property type="protein sequence ID" value="KAJ9091696.1"/>
    <property type="molecule type" value="Genomic_DNA"/>
</dbReference>
<keyword evidence="2" id="KW-1185">Reference proteome</keyword>
<gene>
    <name evidence="1" type="ORF">QFC19_008987</name>
</gene>
<evidence type="ECO:0000313" key="1">
    <source>
        <dbReference type="EMBL" id="KAJ9091696.1"/>
    </source>
</evidence>
<dbReference type="Proteomes" id="UP001241377">
    <property type="component" value="Unassembled WGS sequence"/>
</dbReference>